<evidence type="ECO:0000313" key="7">
    <source>
        <dbReference type="Proteomes" id="UP000789342"/>
    </source>
</evidence>
<feature type="region of interest" description="Disordered" evidence="4">
    <location>
        <begin position="122"/>
        <end position="162"/>
    </location>
</feature>
<sequence>MPNCDGLDNHSCAIDYTTSLENNNNGIRTKDNFIFTSFVEPMRVRPQTPIRNVSANSEVEASEESDNSKMKNFSDNKKHTPRPPNAFILYRRAKQSEVTADKGNISNAMISKILSRLWKNENEEKRRKSDSIESNLSARKTITPTPTATLISPQIPSPTPPQSTEIYHNTTTVEELPLNNDFLWNSYGPQYDGTIPIPISTISTQYDEMSMQNIYENFPINYFTDETYPFYYQPYDDMPGSYI</sequence>
<dbReference type="SMART" id="SM00398">
    <property type="entry name" value="HMG"/>
    <property type="match status" value="1"/>
</dbReference>
<accession>A0A9N9DWB1</accession>
<evidence type="ECO:0000256" key="4">
    <source>
        <dbReference type="SAM" id="MobiDB-lite"/>
    </source>
</evidence>
<dbReference type="SUPFAM" id="SSF47095">
    <property type="entry name" value="HMG-box"/>
    <property type="match status" value="1"/>
</dbReference>
<dbReference type="InterPro" id="IPR036910">
    <property type="entry name" value="HMG_box_dom_sf"/>
</dbReference>
<evidence type="ECO:0000256" key="3">
    <source>
        <dbReference type="PROSITE-ProRule" id="PRU00267"/>
    </source>
</evidence>
<dbReference type="InterPro" id="IPR050140">
    <property type="entry name" value="SRY-related_HMG-box_TF-like"/>
</dbReference>
<dbReference type="Proteomes" id="UP000789342">
    <property type="component" value="Unassembled WGS sequence"/>
</dbReference>
<dbReference type="Pfam" id="PF00505">
    <property type="entry name" value="HMG_box"/>
    <property type="match status" value="1"/>
</dbReference>
<feature type="compositionally biased region" description="Basic and acidic residues" evidence="4">
    <location>
        <begin position="122"/>
        <end position="131"/>
    </location>
</feature>
<dbReference type="GO" id="GO:0030154">
    <property type="term" value="P:cell differentiation"/>
    <property type="evidence" value="ECO:0007669"/>
    <property type="project" value="TreeGrafter"/>
</dbReference>
<proteinExistence type="predicted"/>
<gene>
    <name evidence="6" type="ORF">AMORRO_LOCUS10158</name>
</gene>
<dbReference type="PANTHER" id="PTHR10270:SF161">
    <property type="entry name" value="SEX-DETERMINING REGION Y PROTEIN"/>
    <property type="match status" value="1"/>
</dbReference>
<name>A0A9N9DWB1_9GLOM</name>
<dbReference type="Gene3D" id="1.10.30.10">
    <property type="entry name" value="High mobility group box domain"/>
    <property type="match status" value="1"/>
</dbReference>
<keyword evidence="3" id="KW-0539">Nucleus</keyword>
<feature type="DNA-binding region" description="HMG box" evidence="3">
    <location>
        <begin position="80"/>
        <end position="128"/>
    </location>
</feature>
<feature type="compositionally biased region" description="Basic and acidic residues" evidence="4">
    <location>
        <begin position="66"/>
        <end position="78"/>
    </location>
</feature>
<feature type="compositionally biased region" description="Polar residues" evidence="4">
    <location>
        <begin position="132"/>
        <end position="150"/>
    </location>
</feature>
<dbReference type="GO" id="GO:0000978">
    <property type="term" value="F:RNA polymerase II cis-regulatory region sequence-specific DNA binding"/>
    <property type="evidence" value="ECO:0007669"/>
    <property type="project" value="TreeGrafter"/>
</dbReference>
<keyword evidence="7" id="KW-1185">Reference proteome</keyword>
<dbReference type="EMBL" id="CAJVPV010010812">
    <property type="protein sequence ID" value="CAG8655251.1"/>
    <property type="molecule type" value="Genomic_DNA"/>
</dbReference>
<evidence type="ECO:0000256" key="1">
    <source>
        <dbReference type="ARBA" id="ARBA00023125"/>
    </source>
</evidence>
<dbReference type="GO" id="GO:0001228">
    <property type="term" value="F:DNA-binding transcription activator activity, RNA polymerase II-specific"/>
    <property type="evidence" value="ECO:0007669"/>
    <property type="project" value="TreeGrafter"/>
</dbReference>
<dbReference type="PROSITE" id="PS50118">
    <property type="entry name" value="HMG_BOX_2"/>
    <property type="match status" value="1"/>
</dbReference>
<keyword evidence="2" id="KW-0804">Transcription</keyword>
<protein>
    <submittedName>
        <fullName evidence="6">13651_t:CDS:1</fullName>
    </submittedName>
</protein>
<comment type="caution">
    <text evidence="6">The sequence shown here is derived from an EMBL/GenBank/DDBJ whole genome shotgun (WGS) entry which is preliminary data.</text>
</comment>
<organism evidence="6 7">
    <name type="scientific">Acaulospora morrowiae</name>
    <dbReference type="NCBI Taxonomy" id="94023"/>
    <lineage>
        <taxon>Eukaryota</taxon>
        <taxon>Fungi</taxon>
        <taxon>Fungi incertae sedis</taxon>
        <taxon>Mucoromycota</taxon>
        <taxon>Glomeromycotina</taxon>
        <taxon>Glomeromycetes</taxon>
        <taxon>Diversisporales</taxon>
        <taxon>Acaulosporaceae</taxon>
        <taxon>Acaulospora</taxon>
    </lineage>
</organism>
<dbReference type="InterPro" id="IPR009071">
    <property type="entry name" value="HMG_box_dom"/>
</dbReference>
<evidence type="ECO:0000259" key="5">
    <source>
        <dbReference type="PROSITE" id="PS50118"/>
    </source>
</evidence>
<dbReference type="GO" id="GO:0005634">
    <property type="term" value="C:nucleus"/>
    <property type="evidence" value="ECO:0007669"/>
    <property type="project" value="UniProtKB-UniRule"/>
</dbReference>
<feature type="domain" description="HMG box" evidence="5">
    <location>
        <begin position="80"/>
        <end position="128"/>
    </location>
</feature>
<reference evidence="6" key="1">
    <citation type="submission" date="2021-06" db="EMBL/GenBank/DDBJ databases">
        <authorList>
            <person name="Kallberg Y."/>
            <person name="Tangrot J."/>
            <person name="Rosling A."/>
        </authorList>
    </citation>
    <scope>NUCLEOTIDE SEQUENCE</scope>
    <source>
        <strain evidence="6">CL551</strain>
    </source>
</reference>
<dbReference type="AlphaFoldDB" id="A0A9N9DWB1"/>
<dbReference type="PANTHER" id="PTHR10270">
    <property type="entry name" value="SOX TRANSCRIPTION FACTOR"/>
    <property type="match status" value="1"/>
</dbReference>
<feature type="region of interest" description="Disordered" evidence="4">
    <location>
        <begin position="49"/>
        <end position="85"/>
    </location>
</feature>
<dbReference type="OrthoDB" id="6247875at2759"/>
<evidence type="ECO:0000256" key="2">
    <source>
        <dbReference type="ARBA" id="ARBA00023163"/>
    </source>
</evidence>
<evidence type="ECO:0000313" key="6">
    <source>
        <dbReference type="EMBL" id="CAG8655251.1"/>
    </source>
</evidence>
<keyword evidence="1 3" id="KW-0238">DNA-binding</keyword>